<evidence type="ECO:0000313" key="2">
    <source>
        <dbReference type="EMBL" id="PWN45499.1"/>
    </source>
</evidence>
<accession>A0A316W6L6</accession>
<dbReference type="InParanoid" id="A0A316W6L6"/>
<keyword evidence="1" id="KW-0732">Signal</keyword>
<dbReference type="Proteomes" id="UP000245783">
    <property type="component" value="Unassembled WGS sequence"/>
</dbReference>
<dbReference type="RefSeq" id="XP_025372659.1">
    <property type="nucleotide sequence ID" value="XM_025515575.1"/>
</dbReference>
<dbReference type="AlphaFoldDB" id="A0A316W6L6"/>
<keyword evidence="3" id="KW-1185">Reference proteome</keyword>
<feature type="signal peptide" evidence="1">
    <location>
        <begin position="1"/>
        <end position="23"/>
    </location>
</feature>
<gene>
    <name evidence="2" type="ORF">IE81DRAFT_339420</name>
</gene>
<reference evidence="2 3" key="1">
    <citation type="journal article" date="2018" name="Mol. Biol. Evol.">
        <title>Broad Genomic Sampling Reveals a Smut Pathogenic Ancestry of the Fungal Clade Ustilaginomycotina.</title>
        <authorList>
            <person name="Kijpornyongpan T."/>
            <person name="Mondo S.J."/>
            <person name="Barry K."/>
            <person name="Sandor L."/>
            <person name="Lee J."/>
            <person name="Lipzen A."/>
            <person name="Pangilinan J."/>
            <person name="LaButti K."/>
            <person name="Hainaut M."/>
            <person name="Henrissat B."/>
            <person name="Grigoriev I.V."/>
            <person name="Spatafora J.W."/>
            <person name="Aime M.C."/>
        </authorList>
    </citation>
    <scope>NUCLEOTIDE SEQUENCE [LARGE SCALE GENOMIC DNA]</scope>
    <source>
        <strain evidence="2 3">MCA 4658</strain>
    </source>
</reference>
<name>A0A316W6L6_9BASI</name>
<sequence>MLFHKMFSPILLVLALVATLAQGATVKERASDQCQAVGTAHSFSTTTGDLPTIHPLTVQILRDGQEIASVDNVQCNNGVDPPTVTVIDSSLPAPFGWSATCGTASIEECHGAYGRNRDIKGEAPTSRPFVQGPLPNILWTCKINFDCILL</sequence>
<feature type="chain" id="PRO_5016396157" evidence="1">
    <location>
        <begin position="24"/>
        <end position="150"/>
    </location>
</feature>
<organism evidence="2 3">
    <name type="scientific">Ceraceosorus guamensis</name>
    <dbReference type="NCBI Taxonomy" id="1522189"/>
    <lineage>
        <taxon>Eukaryota</taxon>
        <taxon>Fungi</taxon>
        <taxon>Dikarya</taxon>
        <taxon>Basidiomycota</taxon>
        <taxon>Ustilaginomycotina</taxon>
        <taxon>Exobasidiomycetes</taxon>
        <taxon>Ceraceosorales</taxon>
        <taxon>Ceraceosoraceae</taxon>
        <taxon>Ceraceosorus</taxon>
    </lineage>
</organism>
<dbReference type="OrthoDB" id="10289100at2759"/>
<dbReference type="GeneID" id="37037445"/>
<evidence type="ECO:0000256" key="1">
    <source>
        <dbReference type="SAM" id="SignalP"/>
    </source>
</evidence>
<dbReference type="EMBL" id="KZ819355">
    <property type="protein sequence ID" value="PWN45499.1"/>
    <property type="molecule type" value="Genomic_DNA"/>
</dbReference>
<protein>
    <submittedName>
        <fullName evidence="2">Uncharacterized protein</fullName>
    </submittedName>
</protein>
<evidence type="ECO:0000313" key="3">
    <source>
        <dbReference type="Proteomes" id="UP000245783"/>
    </source>
</evidence>
<proteinExistence type="predicted"/>